<keyword evidence="6 12" id="KW-0408">Iron</keyword>
<name>A0A7G9GY78_9FUSO</name>
<keyword evidence="2 12" id="KW-0004">4Fe-4S</keyword>
<comment type="cofactor">
    <cofactor evidence="12">
        <name>[4Fe-4S] cluster</name>
        <dbReference type="ChEBI" id="CHEBI:49883"/>
    </cofactor>
    <text evidence="12">Binds 2 [4Fe-4S] clusters. Binds 1 [4Fe-4S] cluster coordinated with 3 cysteines and an exchangeable S-adenosyl-L-methionine and 1 [4Fe-4S] cluster coordinated with 3 cysteines and the GTP-derived substrate.</text>
</comment>
<evidence type="ECO:0000256" key="5">
    <source>
        <dbReference type="ARBA" id="ARBA00022741"/>
    </source>
</evidence>
<dbReference type="GO" id="GO:0046872">
    <property type="term" value="F:metal ion binding"/>
    <property type="evidence" value="ECO:0007669"/>
    <property type="project" value="UniProtKB-KW"/>
</dbReference>
<dbReference type="SFLD" id="SFLDG01383">
    <property type="entry name" value="cyclic_pyranopterin_phosphate"/>
    <property type="match status" value="1"/>
</dbReference>
<dbReference type="InterPro" id="IPR013483">
    <property type="entry name" value="MoaA"/>
</dbReference>
<feature type="binding site" evidence="12">
    <location>
        <position position="94"/>
    </location>
    <ligand>
        <name>GTP</name>
        <dbReference type="ChEBI" id="CHEBI:37565"/>
    </ligand>
</feature>
<dbReference type="SFLD" id="SFLDS00029">
    <property type="entry name" value="Radical_SAM"/>
    <property type="match status" value="1"/>
</dbReference>
<keyword evidence="15" id="KW-1185">Reference proteome</keyword>
<keyword evidence="3 12" id="KW-0949">S-adenosyl-L-methionine</keyword>
<comment type="pathway">
    <text evidence="12">Cofactor biosynthesis; molybdopterin biosynthesis.</text>
</comment>
<gene>
    <name evidence="12 14" type="primary">moaA</name>
    <name evidence="14" type="ORF">H9Q81_02660</name>
</gene>
<keyword evidence="7 12" id="KW-0411">Iron-sulfur</keyword>
<feature type="binding site" evidence="12">
    <location>
        <position position="26"/>
    </location>
    <ligand>
        <name>S-adenosyl-L-methionine</name>
        <dbReference type="ChEBI" id="CHEBI:59789"/>
    </ligand>
</feature>
<dbReference type="PANTHER" id="PTHR22960">
    <property type="entry name" value="MOLYBDOPTERIN COFACTOR SYNTHESIS PROTEIN A"/>
    <property type="match status" value="1"/>
</dbReference>
<dbReference type="InterPro" id="IPR058240">
    <property type="entry name" value="rSAM_sf"/>
</dbReference>
<dbReference type="GO" id="GO:0061799">
    <property type="term" value="F:cyclic pyranopterin monophosphate synthase activity"/>
    <property type="evidence" value="ECO:0007669"/>
    <property type="project" value="TreeGrafter"/>
</dbReference>
<feature type="binding site" evidence="12">
    <location>
        <position position="155"/>
    </location>
    <ligand>
        <name>GTP</name>
        <dbReference type="ChEBI" id="CHEBI:37565"/>
    </ligand>
</feature>
<dbReference type="KEGG" id="fho:H9Q81_02660"/>
<dbReference type="HAMAP" id="MF_01225_B">
    <property type="entry name" value="MoaA_B"/>
    <property type="match status" value="1"/>
</dbReference>
<dbReference type="InterPro" id="IPR007197">
    <property type="entry name" value="rSAM"/>
</dbReference>
<feature type="binding site" evidence="12">
    <location>
        <position position="253"/>
    </location>
    <ligand>
        <name>[4Fe-4S] cluster</name>
        <dbReference type="ChEBI" id="CHEBI:49883"/>
        <label>2</label>
        <note>4Fe-4S-substrate</note>
    </ligand>
</feature>
<dbReference type="UniPathway" id="UPA00344"/>
<comment type="catalytic activity">
    <reaction evidence="11 12">
        <text>GTP + AH2 + S-adenosyl-L-methionine = (8S)-3',8-cyclo-7,8-dihydroguanosine 5'-triphosphate + 5'-deoxyadenosine + L-methionine + A + H(+)</text>
        <dbReference type="Rhea" id="RHEA:49576"/>
        <dbReference type="ChEBI" id="CHEBI:13193"/>
        <dbReference type="ChEBI" id="CHEBI:15378"/>
        <dbReference type="ChEBI" id="CHEBI:17319"/>
        <dbReference type="ChEBI" id="CHEBI:17499"/>
        <dbReference type="ChEBI" id="CHEBI:37565"/>
        <dbReference type="ChEBI" id="CHEBI:57844"/>
        <dbReference type="ChEBI" id="CHEBI:59789"/>
        <dbReference type="ChEBI" id="CHEBI:131766"/>
        <dbReference type="EC" id="4.1.99.22"/>
    </reaction>
</comment>
<dbReference type="GO" id="GO:0005525">
    <property type="term" value="F:GTP binding"/>
    <property type="evidence" value="ECO:0007669"/>
    <property type="project" value="UniProtKB-UniRule"/>
</dbReference>
<comment type="similarity">
    <text evidence="12">Belongs to the radical SAM superfamily. MoaA family.</text>
</comment>
<dbReference type="Pfam" id="PF04055">
    <property type="entry name" value="Radical_SAM"/>
    <property type="match status" value="1"/>
</dbReference>
<keyword evidence="5 12" id="KW-0547">Nucleotide-binding</keyword>
<dbReference type="AlphaFoldDB" id="A0A7G9GY78"/>
<evidence type="ECO:0000256" key="1">
    <source>
        <dbReference type="ARBA" id="ARBA00012167"/>
    </source>
</evidence>
<keyword evidence="9 12" id="KW-0501">Molybdenum cofactor biosynthesis</keyword>
<dbReference type="SUPFAM" id="SSF102114">
    <property type="entry name" value="Radical SAM enzymes"/>
    <property type="match status" value="1"/>
</dbReference>
<dbReference type="PANTHER" id="PTHR22960:SF0">
    <property type="entry name" value="MOLYBDENUM COFACTOR BIOSYNTHESIS PROTEIN 1"/>
    <property type="match status" value="1"/>
</dbReference>
<dbReference type="SFLD" id="SFLDG01067">
    <property type="entry name" value="SPASM/twitch_domain_containing"/>
    <property type="match status" value="1"/>
</dbReference>
<feature type="binding site" evidence="12">
    <location>
        <position position="189"/>
    </location>
    <ligand>
        <name>S-adenosyl-L-methionine</name>
        <dbReference type="ChEBI" id="CHEBI:59789"/>
    </ligand>
</feature>
<dbReference type="CDD" id="cd01335">
    <property type="entry name" value="Radical_SAM"/>
    <property type="match status" value="1"/>
</dbReference>
<evidence type="ECO:0000256" key="3">
    <source>
        <dbReference type="ARBA" id="ARBA00022691"/>
    </source>
</evidence>
<comment type="function">
    <text evidence="12">Catalyzes the cyclization of GTP to (8S)-3',8-cyclo-7,8-dihydroguanosine 5'-triphosphate.</text>
</comment>
<dbReference type="CDD" id="cd21117">
    <property type="entry name" value="Twitch_MoaA"/>
    <property type="match status" value="1"/>
</dbReference>
<feature type="binding site" evidence="12">
    <location>
        <position position="13"/>
    </location>
    <ligand>
        <name>GTP</name>
        <dbReference type="ChEBI" id="CHEBI:37565"/>
    </ligand>
</feature>
<keyword evidence="10 12" id="KW-0456">Lyase</keyword>
<evidence type="ECO:0000256" key="9">
    <source>
        <dbReference type="ARBA" id="ARBA00023150"/>
    </source>
</evidence>
<dbReference type="NCBIfam" id="TIGR02666">
    <property type="entry name" value="moaA"/>
    <property type="match status" value="1"/>
</dbReference>
<evidence type="ECO:0000256" key="8">
    <source>
        <dbReference type="ARBA" id="ARBA00023134"/>
    </source>
</evidence>
<dbReference type="GO" id="GO:1904047">
    <property type="term" value="F:S-adenosyl-L-methionine binding"/>
    <property type="evidence" value="ECO:0007669"/>
    <property type="project" value="UniProtKB-UniRule"/>
</dbReference>
<feature type="binding site" evidence="12">
    <location>
        <position position="63"/>
    </location>
    <ligand>
        <name>GTP</name>
        <dbReference type="ChEBI" id="CHEBI:37565"/>
    </ligand>
</feature>
<dbReference type="PROSITE" id="PS01305">
    <property type="entry name" value="MOAA_NIFB_PQQE"/>
    <property type="match status" value="1"/>
</dbReference>
<keyword evidence="4 12" id="KW-0479">Metal-binding</keyword>
<dbReference type="GO" id="GO:0006777">
    <property type="term" value="P:Mo-molybdopterin cofactor biosynthetic process"/>
    <property type="evidence" value="ECO:0007669"/>
    <property type="project" value="UniProtKB-UniRule"/>
</dbReference>
<comment type="subunit">
    <text evidence="12">Monomer and homodimer.</text>
</comment>
<feature type="binding site" evidence="12">
    <location>
        <position position="27"/>
    </location>
    <ligand>
        <name>[4Fe-4S] cluster</name>
        <dbReference type="ChEBI" id="CHEBI:49883"/>
        <label>1</label>
        <note>4Fe-4S-S-AdoMet</note>
    </ligand>
</feature>
<feature type="domain" description="Radical SAM core" evidence="13">
    <location>
        <begin position="4"/>
        <end position="226"/>
    </location>
</feature>
<dbReference type="GO" id="GO:0061798">
    <property type="term" value="F:GTP 3',8'-cyclase activity"/>
    <property type="evidence" value="ECO:0007669"/>
    <property type="project" value="UniProtKB-UniRule"/>
</dbReference>
<evidence type="ECO:0000256" key="11">
    <source>
        <dbReference type="ARBA" id="ARBA00048697"/>
    </source>
</evidence>
<dbReference type="Pfam" id="PF06463">
    <property type="entry name" value="Mob_synth_C"/>
    <property type="match status" value="1"/>
</dbReference>
<dbReference type="EC" id="4.1.99.22" evidence="1 12"/>
<dbReference type="PROSITE" id="PS51918">
    <property type="entry name" value="RADICAL_SAM"/>
    <property type="match status" value="1"/>
</dbReference>
<evidence type="ECO:0000256" key="7">
    <source>
        <dbReference type="ARBA" id="ARBA00023014"/>
    </source>
</evidence>
<evidence type="ECO:0000313" key="15">
    <source>
        <dbReference type="Proteomes" id="UP000515913"/>
    </source>
</evidence>
<proteinExistence type="inferred from homology"/>
<evidence type="ECO:0000256" key="12">
    <source>
        <dbReference type="HAMAP-Rule" id="MF_01225"/>
    </source>
</evidence>
<evidence type="ECO:0000256" key="2">
    <source>
        <dbReference type="ARBA" id="ARBA00022485"/>
    </source>
</evidence>
<feature type="binding site" evidence="12">
    <location>
        <position position="118"/>
    </location>
    <ligand>
        <name>S-adenosyl-L-methionine</name>
        <dbReference type="ChEBI" id="CHEBI:59789"/>
    </ligand>
</feature>
<feature type="binding site" evidence="12">
    <location>
        <begin position="255"/>
        <end position="257"/>
    </location>
    <ligand>
        <name>GTP</name>
        <dbReference type="ChEBI" id="CHEBI:37565"/>
    </ligand>
</feature>
<dbReference type="RefSeq" id="WP_187423075.1">
    <property type="nucleotide sequence ID" value="NZ_CP060637.1"/>
</dbReference>
<feature type="binding site" evidence="12">
    <location>
        <position position="67"/>
    </location>
    <ligand>
        <name>S-adenosyl-L-methionine</name>
        <dbReference type="ChEBI" id="CHEBI:59789"/>
    </ligand>
</feature>
<dbReference type="InterPro" id="IPR000385">
    <property type="entry name" value="MoaA_NifB_PqqE_Fe-S-bd_CS"/>
</dbReference>
<dbReference type="SMART" id="SM00729">
    <property type="entry name" value="Elp3"/>
    <property type="match status" value="1"/>
</dbReference>
<dbReference type="SFLD" id="SFLDG01386">
    <property type="entry name" value="main_SPASM_domain-containing"/>
    <property type="match status" value="1"/>
</dbReference>
<feature type="binding site" evidence="12">
    <location>
        <position position="267"/>
    </location>
    <ligand>
        <name>[4Fe-4S] cluster</name>
        <dbReference type="ChEBI" id="CHEBI:49883"/>
        <label>2</label>
        <note>4Fe-4S-substrate</note>
    </ligand>
</feature>
<dbReference type="InterPro" id="IPR050105">
    <property type="entry name" value="MoCo_biosynth_MoaA/MoaC"/>
</dbReference>
<dbReference type="EMBL" id="CP060637">
    <property type="protein sequence ID" value="QNM15760.1"/>
    <property type="molecule type" value="Genomic_DNA"/>
</dbReference>
<evidence type="ECO:0000259" key="13">
    <source>
        <dbReference type="PROSITE" id="PS51918"/>
    </source>
</evidence>
<keyword evidence="8 12" id="KW-0342">GTP-binding</keyword>
<dbReference type="InterPro" id="IPR010505">
    <property type="entry name" value="MoaA_twitch"/>
</dbReference>
<dbReference type="InterPro" id="IPR040064">
    <property type="entry name" value="MoaA-like"/>
</dbReference>
<evidence type="ECO:0000256" key="6">
    <source>
        <dbReference type="ARBA" id="ARBA00023004"/>
    </source>
</evidence>
<organism evidence="14 15">
    <name type="scientific">Fusobacterium hominis</name>
    <dbReference type="NCBI Taxonomy" id="2764326"/>
    <lineage>
        <taxon>Bacteria</taxon>
        <taxon>Fusobacteriati</taxon>
        <taxon>Fusobacteriota</taxon>
        <taxon>Fusobacteriia</taxon>
        <taxon>Fusobacteriales</taxon>
        <taxon>Fusobacteriaceae</taxon>
        <taxon>Fusobacterium</taxon>
    </lineage>
</organism>
<evidence type="ECO:0000256" key="10">
    <source>
        <dbReference type="ARBA" id="ARBA00023239"/>
    </source>
</evidence>
<accession>A0A7G9GY78</accession>
<sequence>MKDKNNRKIEYLRLSITDRCNLRCYYCMGENDIEFLPKNEILTPDEIKEIVEVFADLGVTKIRITGGEPLVRKNFQEIVEKIASVPNITEINLTTNGIELEKYLPFLKNIGINSINISLDTLKNDLYKKITGCGDLQKVLNAIKTALELKINKIKLNIVIIKGQNDSEIMDFVELSEKFPIDIRFIELMPIGAGKDYKGVSNEELIEYISKHKKLIKINERLGSGPAIYYHVENAKGNIGFINPISHNFCELCNRVRITPEGFLKLCLHSKDGINLKDIIRNKKNKYDLKDTITNAIYFKPLKHKMDKDDDGTFDTRFMNRIGG</sequence>
<feature type="binding site" evidence="12">
    <location>
        <position position="20"/>
    </location>
    <ligand>
        <name>[4Fe-4S] cluster</name>
        <dbReference type="ChEBI" id="CHEBI:49883"/>
        <label>1</label>
        <note>4Fe-4S-S-AdoMet</note>
    </ligand>
</feature>
<reference evidence="14 15" key="1">
    <citation type="submission" date="2020-08" db="EMBL/GenBank/DDBJ databases">
        <authorList>
            <person name="Liu C."/>
            <person name="Sun Q."/>
        </authorList>
    </citation>
    <scope>NUCLEOTIDE SEQUENCE [LARGE SCALE GENOMIC DNA]</scope>
    <source>
        <strain evidence="14 15">NSJ-57</strain>
    </source>
</reference>
<feature type="binding site" evidence="12">
    <location>
        <position position="250"/>
    </location>
    <ligand>
        <name>[4Fe-4S] cluster</name>
        <dbReference type="ChEBI" id="CHEBI:49883"/>
        <label>2</label>
        <note>4Fe-4S-substrate</note>
    </ligand>
</feature>
<dbReference type="InterPro" id="IPR013785">
    <property type="entry name" value="Aldolase_TIM"/>
</dbReference>
<dbReference type="GO" id="GO:0051539">
    <property type="term" value="F:4 iron, 4 sulfur cluster binding"/>
    <property type="evidence" value="ECO:0007669"/>
    <property type="project" value="UniProtKB-UniRule"/>
</dbReference>
<evidence type="ECO:0000256" key="4">
    <source>
        <dbReference type="ARBA" id="ARBA00022723"/>
    </source>
</evidence>
<dbReference type="Gene3D" id="3.20.20.70">
    <property type="entry name" value="Aldolase class I"/>
    <property type="match status" value="1"/>
</dbReference>
<dbReference type="InterPro" id="IPR006638">
    <property type="entry name" value="Elp3/MiaA/NifB-like_rSAM"/>
</dbReference>
<dbReference type="Proteomes" id="UP000515913">
    <property type="component" value="Chromosome"/>
</dbReference>
<evidence type="ECO:0000313" key="14">
    <source>
        <dbReference type="EMBL" id="QNM15760.1"/>
    </source>
</evidence>
<feature type="binding site" evidence="12">
    <location>
        <position position="24"/>
    </location>
    <ligand>
        <name>[4Fe-4S] cluster</name>
        <dbReference type="ChEBI" id="CHEBI:49883"/>
        <label>1</label>
        <note>4Fe-4S-S-AdoMet</note>
    </ligand>
</feature>
<protein>
    <recommendedName>
        <fullName evidence="1 12">GTP 3',8-cyclase</fullName>
        <ecNumber evidence="1 12">4.1.99.22</ecNumber>
    </recommendedName>
    <alternativeName>
        <fullName evidence="12">Molybdenum cofactor biosynthesis protein A</fullName>
    </alternativeName>
</protein>